<evidence type="ECO:0000256" key="2">
    <source>
        <dbReference type="ARBA" id="ARBA00023264"/>
    </source>
</evidence>
<evidence type="ECO:0000256" key="1">
    <source>
        <dbReference type="ARBA" id="ARBA00023209"/>
    </source>
</evidence>
<protein>
    <recommendedName>
        <fullName evidence="6">Choline/ethanolamine kinase</fullName>
    </recommendedName>
</protein>
<proteinExistence type="inferred from homology"/>
<keyword evidence="1" id="KW-0444">Lipid biosynthesis</keyword>
<dbReference type="Gene3D" id="3.30.200.20">
    <property type="entry name" value="Phosphorylase Kinase, domain 1"/>
    <property type="match status" value="1"/>
</dbReference>
<evidence type="ECO:0008006" key="6">
    <source>
        <dbReference type="Google" id="ProtNLM"/>
    </source>
</evidence>
<keyword evidence="1" id="KW-0594">Phospholipid biosynthesis</keyword>
<dbReference type="EnsemblMetazoa" id="CJA30807a.1">
    <property type="protein sequence ID" value="CJA30807a.1"/>
    <property type="gene ID" value="WBGene00206654"/>
</dbReference>
<dbReference type="GO" id="GO:0004305">
    <property type="term" value="F:ethanolamine kinase activity"/>
    <property type="evidence" value="ECO:0007669"/>
    <property type="project" value="TreeGrafter"/>
</dbReference>
<dbReference type="GO" id="GO:0006646">
    <property type="term" value="P:phosphatidylethanolamine biosynthetic process"/>
    <property type="evidence" value="ECO:0007669"/>
    <property type="project" value="TreeGrafter"/>
</dbReference>
<organism evidence="4 5">
    <name type="scientific">Caenorhabditis japonica</name>
    <dbReference type="NCBI Taxonomy" id="281687"/>
    <lineage>
        <taxon>Eukaryota</taxon>
        <taxon>Metazoa</taxon>
        <taxon>Ecdysozoa</taxon>
        <taxon>Nematoda</taxon>
        <taxon>Chromadorea</taxon>
        <taxon>Rhabditida</taxon>
        <taxon>Rhabditina</taxon>
        <taxon>Rhabditomorpha</taxon>
        <taxon>Rhabditoidea</taxon>
        <taxon>Rhabditidae</taxon>
        <taxon>Peloderinae</taxon>
        <taxon>Caenorhabditis</taxon>
    </lineage>
</organism>
<dbReference type="AlphaFoldDB" id="A0A8R1E7R2"/>
<dbReference type="PANTHER" id="PTHR22603:SF25">
    <property type="entry name" value="CHOLINE KINASE B1-RELATED"/>
    <property type="match status" value="1"/>
</dbReference>
<dbReference type="Pfam" id="PF01633">
    <property type="entry name" value="Choline_kinase"/>
    <property type="match status" value="1"/>
</dbReference>
<dbReference type="PANTHER" id="PTHR22603">
    <property type="entry name" value="CHOLINE/ETHANOALAMINE KINASE"/>
    <property type="match status" value="1"/>
</dbReference>
<evidence type="ECO:0000313" key="5">
    <source>
        <dbReference type="Proteomes" id="UP000005237"/>
    </source>
</evidence>
<name>A0A8R1E7R2_CAEJA</name>
<accession>A0A8R1E7R2</accession>
<reference evidence="4" key="2">
    <citation type="submission" date="2022-06" db="UniProtKB">
        <authorList>
            <consortium name="EnsemblMetazoa"/>
        </authorList>
    </citation>
    <scope>IDENTIFICATION</scope>
    <source>
        <strain evidence="4">DF5081</strain>
    </source>
</reference>
<evidence type="ECO:0000256" key="3">
    <source>
        <dbReference type="ARBA" id="ARBA00038211"/>
    </source>
</evidence>
<evidence type="ECO:0000313" key="4">
    <source>
        <dbReference type="EnsemblMetazoa" id="CJA30807a.1"/>
    </source>
</evidence>
<dbReference type="GO" id="GO:0004103">
    <property type="term" value="F:choline kinase activity"/>
    <property type="evidence" value="ECO:0007669"/>
    <property type="project" value="TreeGrafter"/>
</dbReference>
<dbReference type="Gene3D" id="3.90.1200.10">
    <property type="match status" value="1"/>
</dbReference>
<keyword evidence="1" id="KW-0443">Lipid metabolism</keyword>
<keyword evidence="5" id="KW-1185">Reference proteome</keyword>
<reference evidence="5" key="1">
    <citation type="submission" date="2010-08" db="EMBL/GenBank/DDBJ databases">
        <authorList>
            <consortium name="Caenorhabditis japonica Sequencing Consortium"/>
            <person name="Wilson R.K."/>
        </authorList>
    </citation>
    <scope>NUCLEOTIDE SEQUENCE [LARGE SCALE GENOMIC DNA]</scope>
    <source>
        <strain evidence="5">DF5081</strain>
    </source>
</reference>
<comment type="similarity">
    <text evidence="3">Belongs to the choline/ethanolamine kinase family.</text>
</comment>
<dbReference type="Proteomes" id="UP000005237">
    <property type="component" value="Unassembled WGS sequence"/>
</dbReference>
<dbReference type="SUPFAM" id="SSF56112">
    <property type="entry name" value="Protein kinase-like (PK-like)"/>
    <property type="match status" value="1"/>
</dbReference>
<keyword evidence="2" id="KW-1208">Phospholipid metabolism</keyword>
<dbReference type="InterPro" id="IPR011009">
    <property type="entry name" value="Kinase-like_dom_sf"/>
</dbReference>
<dbReference type="GO" id="GO:0005737">
    <property type="term" value="C:cytoplasm"/>
    <property type="evidence" value="ECO:0007669"/>
    <property type="project" value="TreeGrafter"/>
</dbReference>
<sequence>MTETISAIEKLFTENALTSNAILEKVIELGIDFLAWKDVEKSQVEVTRILGGQSNHMFHITTSLDGPTDFLLRIHRQIPSHVFKDTVNFAIFSERGLGPKLYGFCDGARLEEYLPSKTMTVETILNPEITRKIGAVFPRYHAIEMPFPKSRRCIQVMREWLEEYKRLGGTDYQINARTVSWRDHPATVSVEELSREIDGFEKWAKEIYEHTLVYSHNDLAVESLILKKNPNGPIHLN</sequence>